<dbReference type="Pfam" id="PF07980">
    <property type="entry name" value="SusD_RagB"/>
    <property type="match status" value="1"/>
</dbReference>
<evidence type="ECO:0000259" key="6">
    <source>
        <dbReference type="Pfam" id="PF07980"/>
    </source>
</evidence>
<feature type="domain" description="RagB/SusD" evidence="6">
    <location>
        <begin position="356"/>
        <end position="529"/>
    </location>
</feature>
<dbReference type="Pfam" id="PF14322">
    <property type="entry name" value="SusD-like_3"/>
    <property type="match status" value="1"/>
</dbReference>
<dbReference type="KEGG" id="arac:E0W69_017650"/>
<dbReference type="RefSeq" id="WP_131331381.1">
    <property type="nucleotide sequence ID" value="NZ_CP044016.1"/>
</dbReference>
<name>A0A5P2G7Y8_9BACT</name>
<keyword evidence="4" id="KW-0472">Membrane</keyword>
<evidence type="ECO:0000256" key="2">
    <source>
        <dbReference type="ARBA" id="ARBA00006275"/>
    </source>
</evidence>
<organism evidence="8 9">
    <name type="scientific">Rhizosphaericola mali</name>
    <dbReference type="NCBI Taxonomy" id="2545455"/>
    <lineage>
        <taxon>Bacteria</taxon>
        <taxon>Pseudomonadati</taxon>
        <taxon>Bacteroidota</taxon>
        <taxon>Chitinophagia</taxon>
        <taxon>Chitinophagales</taxon>
        <taxon>Chitinophagaceae</taxon>
        <taxon>Rhizosphaericola</taxon>
    </lineage>
</organism>
<dbReference type="Gene3D" id="1.10.3780.10">
    <property type="entry name" value="SusD-like"/>
    <property type="match status" value="1"/>
</dbReference>
<sequence length="529" mass="58063">MKIVNKLYIAILGSLVGFASCKKDLNLTQLNSVTADNIYTSAAAYKEGLVKVYASYAVTSSQGPASSDLGGIDAGTSDFLRLYWMAQELPTDEAICSWQDVGIPDLNYSTWTSSNTFLLGLYTRSIYQITIANEFLKESTDDKLSARNISSDSLGLIKQYRAEARFIRAYQYWVLMDMFGNPPFVTEYSTIGTTNPPQIKRADLFKYVETELLDIEDSLVTARDNEYGRADQGADWALLSRLYLNAGVYTGTTKYDSAILYSSKVIDAGYSLNTTYANLFKGDNNLNNNEEILTINYDGVNTQNYGGTTYIINAEVSSAMGPTKFGIPTGGWGGNRSRSPLPNSFTDNTGATDTRAMFYITSSSTTTITDPSTFTQGYALTKWTNLTSTGATPASIGGTYCSTDFPLFRLAEVYLNYAEAVLRGGAGGSTSQALAYVNLLRQRAYGSTSGNFGSITLTDLLSEKMREMYWEATRRTDLIRYGMFTGSSYVWPWKGGNASGIGTSSYRDIYPLPLNDVTTNTNLTQNTGY</sequence>
<evidence type="ECO:0000256" key="4">
    <source>
        <dbReference type="ARBA" id="ARBA00023136"/>
    </source>
</evidence>
<gene>
    <name evidence="8" type="ORF">E0W69_017650</name>
</gene>
<keyword evidence="5" id="KW-0998">Cell outer membrane</keyword>
<dbReference type="Proteomes" id="UP000292424">
    <property type="component" value="Chromosome"/>
</dbReference>
<dbReference type="CDD" id="cd08977">
    <property type="entry name" value="SusD"/>
    <property type="match status" value="1"/>
</dbReference>
<comment type="similarity">
    <text evidence="2">Belongs to the SusD family.</text>
</comment>
<reference evidence="8 9" key="1">
    <citation type="submission" date="2019-09" db="EMBL/GenBank/DDBJ databases">
        <title>Complete genome sequence of Arachidicoccus sp. B3-10 isolated from apple orchard soil.</title>
        <authorList>
            <person name="Kim H.S."/>
            <person name="Han K.-I."/>
            <person name="Suh M.K."/>
            <person name="Lee K.C."/>
            <person name="Eom M.K."/>
            <person name="Kim J.-S."/>
            <person name="Kang S.W."/>
            <person name="Sin Y."/>
            <person name="Lee J.-S."/>
        </authorList>
    </citation>
    <scope>NUCLEOTIDE SEQUENCE [LARGE SCALE GENOMIC DNA]</scope>
    <source>
        <strain evidence="8 9">B3-10</strain>
    </source>
</reference>
<proteinExistence type="inferred from homology"/>
<dbReference type="Gene3D" id="1.25.40.390">
    <property type="match status" value="1"/>
</dbReference>
<accession>A0A5P2G7Y8</accession>
<keyword evidence="9" id="KW-1185">Reference proteome</keyword>
<dbReference type="InterPro" id="IPR033985">
    <property type="entry name" value="SusD-like_N"/>
</dbReference>
<evidence type="ECO:0000313" key="8">
    <source>
        <dbReference type="EMBL" id="QES90399.1"/>
    </source>
</evidence>
<comment type="subcellular location">
    <subcellularLocation>
        <location evidence="1">Cell outer membrane</location>
    </subcellularLocation>
</comment>
<dbReference type="EMBL" id="CP044016">
    <property type="protein sequence ID" value="QES90399.1"/>
    <property type="molecule type" value="Genomic_DNA"/>
</dbReference>
<dbReference type="PROSITE" id="PS51257">
    <property type="entry name" value="PROKAR_LIPOPROTEIN"/>
    <property type="match status" value="1"/>
</dbReference>
<keyword evidence="3" id="KW-0732">Signal</keyword>
<dbReference type="AlphaFoldDB" id="A0A5P2G7Y8"/>
<feature type="domain" description="SusD-like N-terminal" evidence="7">
    <location>
        <begin position="107"/>
        <end position="244"/>
    </location>
</feature>
<evidence type="ECO:0000256" key="1">
    <source>
        <dbReference type="ARBA" id="ARBA00004442"/>
    </source>
</evidence>
<evidence type="ECO:0000313" key="9">
    <source>
        <dbReference type="Proteomes" id="UP000292424"/>
    </source>
</evidence>
<dbReference type="Gene3D" id="1.25.40.10">
    <property type="entry name" value="Tetratricopeptide repeat domain"/>
    <property type="match status" value="1"/>
</dbReference>
<dbReference type="OrthoDB" id="9783641at2"/>
<dbReference type="InterPro" id="IPR011990">
    <property type="entry name" value="TPR-like_helical_dom_sf"/>
</dbReference>
<protein>
    <submittedName>
        <fullName evidence="8">RagB/SusD family nutrient uptake outer membrane protein</fullName>
    </submittedName>
</protein>
<dbReference type="GO" id="GO:0009279">
    <property type="term" value="C:cell outer membrane"/>
    <property type="evidence" value="ECO:0007669"/>
    <property type="project" value="UniProtKB-SubCell"/>
</dbReference>
<dbReference type="SUPFAM" id="SSF48452">
    <property type="entry name" value="TPR-like"/>
    <property type="match status" value="1"/>
</dbReference>
<dbReference type="InterPro" id="IPR012944">
    <property type="entry name" value="SusD_RagB_dom"/>
</dbReference>
<evidence type="ECO:0000256" key="3">
    <source>
        <dbReference type="ARBA" id="ARBA00022729"/>
    </source>
</evidence>
<evidence type="ECO:0000259" key="7">
    <source>
        <dbReference type="Pfam" id="PF14322"/>
    </source>
</evidence>
<evidence type="ECO:0000256" key="5">
    <source>
        <dbReference type="ARBA" id="ARBA00023237"/>
    </source>
</evidence>